<evidence type="ECO:0000256" key="5">
    <source>
        <dbReference type="ARBA" id="ARBA00022842"/>
    </source>
</evidence>
<protein>
    <recommendedName>
        <fullName evidence="11">Phosphomannomutase</fullName>
    </recommendedName>
</protein>
<dbReference type="SUPFAM" id="SSF55957">
    <property type="entry name" value="Phosphoglucomutase, C-terminal domain"/>
    <property type="match status" value="1"/>
</dbReference>
<proteinExistence type="inferred from homology"/>
<feature type="domain" description="Alpha-D-phosphohexomutase alpha/beta/alpha" evidence="7">
    <location>
        <begin position="2"/>
        <end position="117"/>
    </location>
</feature>
<dbReference type="PRINTS" id="PR00509">
    <property type="entry name" value="PGMPMM"/>
</dbReference>
<dbReference type="Gene3D" id="3.30.310.50">
    <property type="entry name" value="Alpha-D-phosphohexomutase, C-terminal domain"/>
    <property type="match status" value="1"/>
</dbReference>
<sequence length="474" mass="53341">MEIFRAYDIRGEYPRDINDEICYKIARLLVRTFHAKNAVIGRDISLATPKIHQALIKGIIDQGADVIDIGLAGTDVVYFSAGNYKYDMGLEVTASHSAGHLSGIKILGPKASPFGKGFGMEKLKEDFLLYEEVKSERKGKISEKNVWKDFINQALKFVAVKKIKPLKVVVDASNAVGSLEIDNLEKKLPQIKFVKLNWALDGRYPGHQPNPLLKENRQQLAEKVKELKADLGVAFDGDADRIFFIDENGDYIFGVYINALIAEKLCKENPGRVVLHDVRASRYIKEKIIKAGGLPKMELVGHTFFKNRMIKENAIFGGECSGHIYYNFGRYMVENSLIAFLQILQIISESGKTLGELTEDGRRNFPVSGEYNFILPGFSETDDLSPQAINVMDKILDKVREKYSDADISDFDTLTVRYPDWNFNLRPSANDPVLRFTAEATSNKLLSEKQKEVFDLLESEGCKYLNDSGVDLLT</sequence>
<name>A0A1G2E034_9BACT</name>
<dbReference type="PANTHER" id="PTHR43771">
    <property type="entry name" value="PHOSPHOMANNOMUTASE"/>
    <property type="match status" value="1"/>
</dbReference>
<comment type="similarity">
    <text evidence="2">Belongs to the phosphohexose mutase family.</text>
</comment>
<dbReference type="CDD" id="cd03089">
    <property type="entry name" value="PMM_PGM"/>
    <property type="match status" value="1"/>
</dbReference>
<evidence type="ECO:0000256" key="2">
    <source>
        <dbReference type="ARBA" id="ARBA00010231"/>
    </source>
</evidence>
<dbReference type="PANTHER" id="PTHR43771:SF1">
    <property type="entry name" value="PHOSPHOMANNOMUTASE"/>
    <property type="match status" value="1"/>
</dbReference>
<evidence type="ECO:0000256" key="3">
    <source>
        <dbReference type="ARBA" id="ARBA00022553"/>
    </source>
</evidence>
<feature type="domain" description="Alpha-D-phosphohexomutase alpha/beta/alpha" evidence="8">
    <location>
        <begin position="150"/>
        <end position="249"/>
    </location>
</feature>
<keyword evidence="4" id="KW-0479">Metal-binding</keyword>
<dbReference type="Pfam" id="PF02879">
    <property type="entry name" value="PGM_PMM_II"/>
    <property type="match status" value="1"/>
</dbReference>
<dbReference type="InterPro" id="IPR005845">
    <property type="entry name" value="A-D-PHexomutase_a/b/a-II"/>
</dbReference>
<dbReference type="EMBL" id="MHLY01000007">
    <property type="protein sequence ID" value="OGZ18700.1"/>
    <property type="molecule type" value="Genomic_DNA"/>
</dbReference>
<evidence type="ECO:0000259" key="7">
    <source>
        <dbReference type="Pfam" id="PF02878"/>
    </source>
</evidence>
<dbReference type="SUPFAM" id="SSF53738">
    <property type="entry name" value="Phosphoglucomutase, first 3 domains"/>
    <property type="match status" value="3"/>
</dbReference>
<dbReference type="InterPro" id="IPR005844">
    <property type="entry name" value="A-D-PHexomutase_a/b/a-I"/>
</dbReference>
<dbReference type="STRING" id="1801663.A2175_00205"/>
<dbReference type="AlphaFoldDB" id="A0A1G2E034"/>
<evidence type="ECO:0000313" key="10">
    <source>
        <dbReference type="Proteomes" id="UP000176755"/>
    </source>
</evidence>
<evidence type="ECO:0000256" key="1">
    <source>
        <dbReference type="ARBA" id="ARBA00001946"/>
    </source>
</evidence>
<keyword evidence="5" id="KW-0460">Magnesium</keyword>
<organism evidence="9 10">
    <name type="scientific">Candidatus Nealsonbacteria bacterium RBG_13_42_11</name>
    <dbReference type="NCBI Taxonomy" id="1801663"/>
    <lineage>
        <taxon>Bacteria</taxon>
        <taxon>Candidatus Nealsoniibacteriota</taxon>
    </lineage>
</organism>
<comment type="caution">
    <text evidence="9">The sequence shown here is derived from an EMBL/GenBank/DDBJ whole genome shotgun (WGS) entry which is preliminary data.</text>
</comment>
<evidence type="ECO:0008006" key="11">
    <source>
        <dbReference type="Google" id="ProtNLM"/>
    </source>
</evidence>
<accession>A0A1G2E034</accession>
<keyword evidence="6" id="KW-0413">Isomerase</keyword>
<evidence type="ECO:0000259" key="8">
    <source>
        <dbReference type="Pfam" id="PF02879"/>
    </source>
</evidence>
<evidence type="ECO:0000256" key="6">
    <source>
        <dbReference type="ARBA" id="ARBA00023235"/>
    </source>
</evidence>
<dbReference type="GO" id="GO:0046872">
    <property type="term" value="F:metal ion binding"/>
    <property type="evidence" value="ECO:0007669"/>
    <property type="project" value="UniProtKB-KW"/>
</dbReference>
<dbReference type="InterPro" id="IPR036900">
    <property type="entry name" value="A-D-PHexomutase_C_sf"/>
</dbReference>
<dbReference type="GO" id="GO:0016868">
    <property type="term" value="F:intramolecular phosphotransferase activity"/>
    <property type="evidence" value="ECO:0007669"/>
    <property type="project" value="InterPro"/>
</dbReference>
<dbReference type="Proteomes" id="UP000176755">
    <property type="component" value="Unassembled WGS sequence"/>
</dbReference>
<comment type="cofactor">
    <cofactor evidence="1">
        <name>Mg(2+)</name>
        <dbReference type="ChEBI" id="CHEBI:18420"/>
    </cofactor>
</comment>
<dbReference type="Gene3D" id="3.40.120.10">
    <property type="entry name" value="Alpha-D-Glucose-1,6-Bisphosphate, subunit A, domain 3"/>
    <property type="match status" value="3"/>
</dbReference>
<dbReference type="InterPro" id="IPR005841">
    <property type="entry name" value="Alpha-D-phosphohexomutase_SF"/>
</dbReference>
<keyword evidence="3" id="KW-0597">Phosphoprotein</keyword>
<dbReference type="GO" id="GO:0005975">
    <property type="term" value="P:carbohydrate metabolic process"/>
    <property type="evidence" value="ECO:0007669"/>
    <property type="project" value="InterPro"/>
</dbReference>
<reference evidence="9 10" key="1">
    <citation type="journal article" date="2016" name="Nat. Commun.">
        <title>Thousands of microbial genomes shed light on interconnected biogeochemical processes in an aquifer system.</title>
        <authorList>
            <person name="Anantharaman K."/>
            <person name="Brown C.T."/>
            <person name="Hug L.A."/>
            <person name="Sharon I."/>
            <person name="Castelle C.J."/>
            <person name="Probst A.J."/>
            <person name="Thomas B.C."/>
            <person name="Singh A."/>
            <person name="Wilkins M.J."/>
            <person name="Karaoz U."/>
            <person name="Brodie E.L."/>
            <person name="Williams K.H."/>
            <person name="Hubbard S.S."/>
            <person name="Banfield J.F."/>
        </authorList>
    </citation>
    <scope>NUCLEOTIDE SEQUENCE [LARGE SCALE GENOMIC DNA]</scope>
</reference>
<evidence type="ECO:0000256" key="4">
    <source>
        <dbReference type="ARBA" id="ARBA00022723"/>
    </source>
</evidence>
<dbReference type="InterPro" id="IPR016055">
    <property type="entry name" value="A-D-PHexomutase_a/b/a-I/II/III"/>
</dbReference>
<evidence type="ECO:0000313" key="9">
    <source>
        <dbReference type="EMBL" id="OGZ18700.1"/>
    </source>
</evidence>
<dbReference type="Pfam" id="PF02878">
    <property type="entry name" value="PGM_PMM_I"/>
    <property type="match status" value="1"/>
</dbReference>
<gene>
    <name evidence="9" type="ORF">A2175_00205</name>
</gene>